<proteinExistence type="predicted"/>
<dbReference type="KEGG" id="vg:26638979"/>
<name>A0A0F6WCU3_9CAUD</name>
<gene>
    <name evidence="1" type="ORF">PHIN3_244</name>
</gene>
<dbReference type="EMBL" id="KR052482">
    <property type="protein sequence ID" value="AKF13507.1"/>
    <property type="molecule type" value="Genomic_DNA"/>
</dbReference>
<sequence>MKNNERSTVFGHGFPFLVYKTPAGYNISHEGKWVWRAKTISEVNRVVRNFGLKYLRNSI</sequence>
<dbReference type="GeneID" id="26638979"/>
<accession>A0A0F6WCU3</accession>
<reference evidence="1 2" key="1">
    <citation type="submission" date="2015-04" db="EMBL/GenBank/DDBJ databases">
        <authorList>
            <person name="Hodson T.S."/>
            <person name="Hyde J.R."/>
            <person name="Schouten J.T."/>
            <person name="Crockett J.T."/>
            <person name="Smith T.A."/>
            <person name="Merrill B.D."/>
            <person name="Crook M.B."/>
            <person name="Griffitts J.S."/>
            <person name="Burnett S.H."/>
            <person name="Grose J.H."/>
            <person name="Breakwell D.P."/>
        </authorList>
    </citation>
    <scope>NUCLEOTIDE SEQUENCE [LARGE SCALE GENOMIC DNA]</scope>
</reference>
<evidence type="ECO:0000313" key="1">
    <source>
        <dbReference type="EMBL" id="AKF13507.1"/>
    </source>
</evidence>
<protein>
    <submittedName>
        <fullName evidence="1">Uncharacterized protein</fullName>
    </submittedName>
</protein>
<organism evidence="1 2">
    <name type="scientific">Sinorhizobium phage phiN3</name>
    <dbReference type="NCBI Taxonomy" id="1647405"/>
    <lineage>
        <taxon>Viruses</taxon>
        <taxon>Duplodnaviria</taxon>
        <taxon>Heunggongvirae</taxon>
        <taxon>Uroviricota</taxon>
        <taxon>Caudoviricetes</taxon>
        <taxon>Emdodecavirus</taxon>
        <taxon>Emdodecavirus N3</taxon>
    </lineage>
</organism>
<evidence type="ECO:0000313" key="2">
    <source>
        <dbReference type="Proteomes" id="UP000202958"/>
    </source>
</evidence>
<keyword evidence="2" id="KW-1185">Reference proteome</keyword>
<dbReference type="RefSeq" id="YP_009212484.1">
    <property type="nucleotide sequence ID" value="NC_028945.1"/>
</dbReference>
<dbReference type="Proteomes" id="UP000202958">
    <property type="component" value="Segment"/>
</dbReference>